<proteinExistence type="predicted"/>
<dbReference type="Proteomes" id="UP000596902">
    <property type="component" value="Unassembled WGS sequence"/>
</dbReference>
<sequence>FCSAFRRAPALYPHGPMATAPSLAAPSAQASHTLRDAFERFALSVSQDDQRLFHNTELKDVRDEALQIEKKLRKNRIQKNIARLNPLLLGMEHYSKVVEVLCNGTPYLSWIWAPMKLMLMITVDSLSAFEKLIDAYGKIGDMLPRLDRLSDALIGDQNFQKVLALVFSDIVEFHRRAYKFVRRKSWTIFFGSMWAGFETRFNGILKDLAYHSELVDKEASAADIAEAFRRSKVDDEKWKQQEDEWNHAKVQKVLGWLETNDTLPADILEQKLQDYLRNSCDWFLQHKATQIWLEDNAKNPFLWLYGKPGAGMFIYRRDLSSAYLLEGKSMICSALVKHAKQNSVNMFYYFCSSILSNADGQTRRPNRLLRSIISQVIEGHQDLAIYIHDVYFIAHPVPTKKALLSLLPELLRGTGSVRLIIDGIDEWVSQDQRDVLNDLSQIVSTDKTSHLCKILIASRETFEISRSMLKKNKSTTTISLSNDDEGLAISRSIAHFVDIKLSDLPDHFDQLDPDGSIMAHVKKTLIEKSHGMFLWVSLVLDLLDRVYSPEELRTIVDDLPSDLEKLYEKLFTRLCSAPGARSHGGVSRIMGLICSARRPLHKLELLQALSISPHDIGSQLRSIPVAAILDHCKPLVEELPDSTIVPVHFSVKEYFFKSHKPQIMPAIDPALDILSACAVVITRSLDLVCLDSGSVDYLVRIVSGHHRLLPYALEFWIEHCLDYASSRGNLSPDGHFQYHLSRIHEKHEECLDALGRATVQVGTQTAAEASDADERLEQLSSMPVHKLMADVQHLRLLASQSDSNDRSDIETYVNNNDRTLFSRLSRDYESAIVHLLSQREVEGIPSAIRREFRESYASTAFRCRYPHCDRLSLGFATPEFRQEHENSHMRRVYCQTLSCQYSRIGFDNKVALKTHTRKNHTESRIVLIPAKLQRTRDESPPPNFLPPIQLAPPMPKTLFNSEPWTPSFWTQKEKDSFEENIERFGTDWTAFANDMGTKTPEMVKRFYDQLVQGGNRKVEQVKSPVLENHVKHTLTLFIDILVRKSCRLSSEDARTIRNPRETLAIGQEVTL</sequence>
<evidence type="ECO:0000259" key="2">
    <source>
        <dbReference type="PROSITE" id="PS50090"/>
    </source>
</evidence>
<dbReference type="Pfam" id="PF24809">
    <property type="entry name" value="DUF7708"/>
    <property type="match status" value="1"/>
</dbReference>
<dbReference type="PROSITE" id="PS50090">
    <property type="entry name" value="MYB_LIKE"/>
    <property type="match status" value="1"/>
</dbReference>
<dbReference type="InterPro" id="IPR056125">
    <property type="entry name" value="DUF7708"/>
</dbReference>
<gene>
    <name evidence="3" type="ORF">GT037_008166</name>
</gene>
<dbReference type="Pfam" id="PF00249">
    <property type="entry name" value="Myb_DNA-binding"/>
    <property type="match status" value="1"/>
</dbReference>
<dbReference type="SMART" id="SM00717">
    <property type="entry name" value="SANT"/>
    <property type="match status" value="1"/>
</dbReference>
<comment type="caution">
    <text evidence="3">The sequence shown here is derived from an EMBL/GenBank/DDBJ whole genome shotgun (WGS) entry which is preliminary data.</text>
</comment>
<dbReference type="Gene3D" id="1.20.58.1880">
    <property type="match status" value="1"/>
</dbReference>
<feature type="domain" description="Myb-like" evidence="2">
    <location>
        <begin position="969"/>
        <end position="1011"/>
    </location>
</feature>
<accession>A0A8H7B2T1</accession>
<dbReference type="SUPFAM" id="SSF52540">
    <property type="entry name" value="P-loop containing nucleoside triphosphate hydrolases"/>
    <property type="match status" value="1"/>
</dbReference>
<name>A0A8H7B2T1_9PLEO</name>
<dbReference type="RefSeq" id="XP_038783878.1">
    <property type="nucleotide sequence ID" value="XM_038933213.1"/>
</dbReference>
<dbReference type="Pfam" id="PF24883">
    <property type="entry name" value="NPHP3_N"/>
    <property type="match status" value="2"/>
</dbReference>
<dbReference type="GeneID" id="62206391"/>
<keyword evidence="1" id="KW-0677">Repeat</keyword>
<evidence type="ECO:0000313" key="4">
    <source>
        <dbReference type="Proteomes" id="UP000596902"/>
    </source>
</evidence>
<dbReference type="Gene3D" id="3.40.50.300">
    <property type="entry name" value="P-loop containing nucleotide triphosphate hydrolases"/>
    <property type="match status" value="1"/>
</dbReference>
<dbReference type="PANTHER" id="PTHR10039">
    <property type="entry name" value="AMELOGENIN"/>
    <property type="match status" value="1"/>
</dbReference>
<dbReference type="InterPro" id="IPR009057">
    <property type="entry name" value="Homeodomain-like_sf"/>
</dbReference>
<dbReference type="EMBL" id="JAAABM010000012">
    <property type="protein sequence ID" value="KAF7673551.1"/>
    <property type="molecule type" value="Genomic_DNA"/>
</dbReference>
<evidence type="ECO:0000256" key="1">
    <source>
        <dbReference type="ARBA" id="ARBA00022737"/>
    </source>
</evidence>
<dbReference type="CDD" id="cd00167">
    <property type="entry name" value="SANT"/>
    <property type="match status" value="1"/>
</dbReference>
<dbReference type="AlphaFoldDB" id="A0A8H7B2T1"/>
<reference evidence="3" key="2">
    <citation type="submission" date="2020-08" db="EMBL/GenBank/DDBJ databases">
        <title>Draft Genome Sequence of Cumin Blight Pathogen Alternaria burnsii.</title>
        <authorList>
            <person name="Feng Z."/>
        </authorList>
    </citation>
    <scope>NUCLEOTIDE SEQUENCE</scope>
    <source>
        <strain evidence="3">CBS107.38</strain>
    </source>
</reference>
<evidence type="ECO:0000313" key="3">
    <source>
        <dbReference type="EMBL" id="KAF7673551.1"/>
    </source>
</evidence>
<organism evidence="3 4">
    <name type="scientific">Alternaria burnsii</name>
    <dbReference type="NCBI Taxonomy" id="1187904"/>
    <lineage>
        <taxon>Eukaryota</taxon>
        <taxon>Fungi</taxon>
        <taxon>Dikarya</taxon>
        <taxon>Ascomycota</taxon>
        <taxon>Pezizomycotina</taxon>
        <taxon>Dothideomycetes</taxon>
        <taxon>Pleosporomycetidae</taxon>
        <taxon>Pleosporales</taxon>
        <taxon>Pleosporineae</taxon>
        <taxon>Pleosporaceae</taxon>
        <taxon>Alternaria</taxon>
        <taxon>Alternaria sect. Alternaria</taxon>
    </lineage>
</organism>
<dbReference type="SUPFAM" id="SSF46689">
    <property type="entry name" value="Homeodomain-like"/>
    <property type="match status" value="1"/>
</dbReference>
<reference evidence="3" key="1">
    <citation type="submission" date="2020-01" db="EMBL/GenBank/DDBJ databases">
        <authorList>
            <person name="Feng Z.H.Z."/>
        </authorList>
    </citation>
    <scope>NUCLEOTIDE SEQUENCE</scope>
    <source>
        <strain evidence="3">CBS107.38</strain>
    </source>
</reference>
<protein>
    <recommendedName>
        <fullName evidence="2">Myb-like domain-containing protein</fullName>
    </recommendedName>
</protein>
<dbReference type="InterPro" id="IPR056884">
    <property type="entry name" value="NPHP3-like_N"/>
</dbReference>
<dbReference type="InterPro" id="IPR001005">
    <property type="entry name" value="SANT/Myb"/>
</dbReference>
<dbReference type="PANTHER" id="PTHR10039:SF14">
    <property type="entry name" value="NACHT DOMAIN-CONTAINING PROTEIN"/>
    <property type="match status" value="1"/>
</dbReference>
<feature type="non-terminal residue" evidence="3">
    <location>
        <position position="1"/>
    </location>
</feature>
<dbReference type="InterPro" id="IPR027417">
    <property type="entry name" value="P-loop_NTPase"/>
</dbReference>
<keyword evidence="4" id="KW-1185">Reference proteome</keyword>